<evidence type="ECO:0000256" key="1">
    <source>
        <dbReference type="SAM" id="MobiDB-lite"/>
    </source>
</evidence>
<dbReference type="SUPFAM" id="SSF52402">
    <property type="entry name" value="Adenine nucleotide alpha hydrolases-like"/>
    <property type="match status" value="1"/>
</dbReference>
<evidence type="ECO:0000313" key="3">
    <source>
        <dbReference type="EMBL" id="PRW20580.1"/>
    </source>
</evidence>
<evidence type="ECO:0000259" key="2">
    <source>
        <dbReference type="Pfam" id="PF00582"/>
    </source>
</evidence>
<dbReference type="InterPro" id="IPR029063">
    <property type="entry name" value="SAM-dependent_MTases_sf"/>
</dbReference>
<dbReference type="Gene3D" id="3.40.50.150">
    <property type="entry name" value="Vaccinia Virus protein VP39"/>
    <property type="match status" value="1"/>
</dbReference>
<keyword evidence="4" id="KW-1185">Reference proteome</keyword>
<organism evidence="3 4">
    <name type="scientific">Chlorella sorokiniana</name>
    <name type="common">Freshwater green alga</name>
    <dbReference type="NCBI Taxonomy" id="3076"/>
    <lineage>
        <taxon>Eukaryota</taxon>
        <taxon>Viridiplantae</taxon>
        <taxon>Chlorophyta</taxon>
        <taxon>core chlorophytes</taxon>
        <taxon>Trebouxiophyceae</taxon>
        <taxon>Chlorellales</taxon>
        <taxon>Chlorellaceae</taxon>
        <taxon>Chlorella clade</taxon>
        <taxon>Chlorella</taxon>
    </lineage>
</organism>
<dbReference type="InterPro" id="IPR006015">
    <property type="entry name" value="Universal_stress_UspA"/>
</dbReference>
<dbReference type="CDD" id="cd23659">
    <property type="entry name" value="USP_At3g01520-like"/>
    <property type="match status" value="1"/>
</dbReference>
<dbReference type="Proteomes" id="UP000239899">
    <property type="component" value="Unassembled WGS sequence"/>
</dbReference>
<dbReference type="STRING" id="3076.A0A2P6TD58"/>
<dbReference type="InterPro" id="IPR006016">
    <property type="entry name" value="UspA"/>
</dbReference>
<name>A0A2P6TD58_CHLSO</name>
<dbReference type="SUPFAM" id="SSF53335">
    <property type="entry name" value="S-adenosyl-L-methionine-dependent methyltransferases"/>
    <property type="match status" value="1"/>
</dbReference>
<dbReference type="InterPro" id="IPR019410">
    <property type="entry name" value="Methyltransf_16"/>
</dbReference>
<feature type="compositionally biased region" description="Low complexity" evidence="1">
    <location>
        <begin position="71"/>
        <end position="95"/>
    </location>
</feature>
<dbReference type="Gene3D" id="3.40.50.620">
    <property type="entry name" value="HUPs"/>
    <property type="match status" value="1"/>
</dbReference>
<feature type="domain" description="UspA" evidence="2">
    <location>
        <begin position="319"/>
        <end position="479"/>
    </location>
</feature>
<dbReference type="InterPro" id="IPR014729">
    <property type="entry name" value="Rossmann-like_a/b/a_fold"/>
</dbReference>
<dbReference type="Pfam" id="PF10294">
    <property type="entry name" value="Methyltransf_16"/>
    <property type="match status" value="1"/>
</dbReference>
<accession>A0A2P6TD58</accession>
<sequence length="497" mass="54170">MSHTTKELSRQKFAFGPHTLQVVCRRLPEEVARVTQTLQLDVEELFANLLTWDTPKPAPQQPEQPQPQPRGPAGEQQQQQPRGPAGEQQQQQQEQQQDEQQPEAVDSKKLCGNVESDQPDLIGLDVWPASIALCNYLSAHASLVAGAAVCELGAGMGLPGLLCAALGARHVLLTDYEPVVVAQIQQNADLNAVAASCAYLALDWFNLAPLAPEQRHAFDLLLLADVIYAAAVVGPLVTTLRALLRPQTGVALVAHRIRRPLVFDREENIAKLQEHDEIFEDFKVACQREGLRLRFLNDSSAAALAGDEPLLLRATMDKRRVCVAVDASSTSKSALEWVGRSQLGQKMDEVRLFTVVPPSTQNEMIRSGHFQGTYSTHPETEADPAELERSKQLLRESRERLVGLGVKDSRIDTTVVVASAGDSRSIGREISNYAEDCGCETVVLGSRGLGITKRALLNLLAVGSVSDYVVHHSKCNVVVHKDPKAVKAAGLAQAQEQ</sequence>
<dbReference type="AlphaFoldDB" id="A0A2P6TD58"/>
<feature type="compositionally biased region" description="Pro residues" evidence="1">
    <location>
        <begin position="56"/>
        <end position="70"/>
    </location>
</feature>
<dbReference type="CDD" id="cd02440">
    <property type="entry name" value="AdoMet_MTases"/>
    <property type="match status" value="1"/>
</dbReference>
<dbReference type="OrthoDB" id="413520at2759"/>
<protein>
    <recommendedName>
        <fullName evidence="2">UspA domain-containing protein</fullName>
    </recommendedName>
</protein>
<reference evidence="3 4" key="1">
    <citation type="journal article" date="2018" name="Plant J.">
        <title>Genome sequences of Chlorella sorokiniana UTEX 1602 and Micractinium conductrix SAG 241.80: implications to maltose excretion by a green alga.</title>
        <authorList>
            <person name="Arriola M.B."/>
            <person name="Velmurugan N."/>
            <person name="Zhang Y."/>
            <person name="Plunkett M.H."/>
            <person name="Hondzo H."/>
            <person name="Barney B.M."/>
        </authorList>
    </citation>
    <scope>NUCLEOTIDE SEQUENCE [LARGE SCALE GENOMIC DNA]</scope>
    <source>
        <strain evidence="4">UTEX 1602</strain>
    </source>
</reference>
<dbReference type="EMBL" id="LHPG02000023">
    <property type="protein sequence ID" value="PRW20580.1"/>
    <property type="molecule type" value="Genomic_DNA"/>
</dbReference>
<gene>
    <name evidence="3" type="ORF">C2E21_8960</name>
</gene>
<feature type="region of interest" description="Disordered" evidence="1">
    <location>
        <begin position="53"/>
        <end position="106"/>
    </location>
</feature>
<proteinExistence type="predicted"/>
<dbReference type="Pfam" id="PF00582">
    <property type="entry name" value="Usp"/>
    <property type="match status" value="1"/>
</dbReference>
<dbReference type="PRINTS" id="PR01438">
    <property type="entry name" value="UNVRSLSTRESS"/>
</dbReference>
<comment type="caution">
    <text evidence="3">The sequence shown here is derived from an EMBL/GenBank/DDBJ whole genome shotgun (WGS) entry which is preliminary data.</text>
</comment>
<dbReference type="PANTHER" id="PTHR14614:SF132">
    <property type="entry name" value="PROTEIN-LYSINE METHYLTRANSFERASE C42C1.13"/>
    <property type="match status" value="1"/>
</dbReference>
<evidence type="ECO:0000313" key="4">
    <source>
        <dbReference type="Proteomes" id="UP000239899"/>
    </source>
</evidence>
<dbReference type="PANTHER" id="PTHR14614">
    <property type="entry name" value="HEPATOCELLULAR CARCINOMA-ASSOCIATED ANTIGEN"/>
    <property type="match status" value="1"/>
</dbReference>